<keyword evidence="2" id="KW-1185">Reference proteome</keyword>
<accession>A0A0M9EW57</accession>
<dbReference type="OrthoDB" id="5017277at2759"/>
<evidence type="ECO:0000313" key="1">
    <source>
        <dbReference type="EMBL" id="KPA40850.1"/>
    </source>
</evidence>
<organism evidence="1 2">
    <name type="scientific">Fusarium langsethiae</name>
    <dbReference type="NCBI Taxonomy" id="179993"/>
    <lineage>
        <taxon>Eukaryota</taxon>
        <taxon>Fungi</taxon>
        <taxon>Dikarya</taxon>
        <taxon>Ascomycota</taxon>
        <taxon>Pezizomycotina</taxon>
        <taxon>Sordariomycetes</taxon>
        <taxon>Hypocreomycetidae</taxon>
        <taxon>Hypocreales</taxon>
        <taxon>Nectriaceae</taxon>
        <taxon>Fusarium</taxon>
    </lineage>
</organism>
<dbReference type="AlphaFoldDB" id="A0A0M9EW57"/>
<sequence>MTNVSVLFNKREIQAMKDGKIYWLIAIKLARLSPQAYKYYSTYLWFEDFIAGLPGPYSPSPKVQHQRIMEFGRQKMDEIRIKIERERIELMLKPGSTAAVTPGEHVFNDGDLIAMES</sequence>
<dbReference type="EMBL" id="JXCE01000117">
    <property type="protein sequence ID" value="KPA40850.1"/>
    <property type="molecule type" value="Genomic_DNA"/>
</dbReference>
<evidence type="ECO:0000313" key="2">
    <source>
        <dbReference type="Proteomes" id="UP000037904"/>
    </source>
</evidence>
<dbReference type="Proteomes" id="UP000037904">
    <property type="component" value="Unassembled WGS sequence"/>
</dbReference>
<name>A0A0M9EW57_FUSLA</name>
<protein>
    <submittedName>
        <fullName evidence="1">Uncharacterized protein</fullName>
    </submittedName>
</protein>
<gene>
    <name evidence="1" type="ORF">FLAG1_06255</name>
</gene>
<proteinExistence type="predicted"/>
<reference evidence="1 2" key="1">
    <citation type="submission" date="2015-04" db="EMBL/GenBank/DDBJ databases">
        <title>The draft genome sequence of Fusarium langsethiae, a T-2/HT-2 mycotoxin producer.</title>
        <authorList>
            <person name="Lysoe E."/>
            <person name="Divon H.H."/>
            <person name="Terzi V."/>
            <person name="Orru L."/>
            <person name="Lamontanara A."/>
            <person name="Kolseth A.-K."/>
            <person name="Frandsen R.J."/>
            <person name="Nielsen K."/>
            <person name="Thrane U."/>
        </authorList>
    </citation>
    <scope>NUCLEOTIDE SEQUENCE [LARGE SCALE GENOMIC DNA]</scope>
    <source>
        <strain evidence="1 2">Fl201059</strain>
    </source>
</reference>
<comment type="caution">
    <text evidence="1">The sequence shown here is derived from an EMBL/GenBank/DDBJ whole genome shotgun (WGS) entry which is preliminary data.</text>
</comment>